<evidence type="ECO:0000313" key="11">
    <source>
        <dbReference type="EMBL" id="MBB5135869.1"/>
    </source>
</evidence>
<evidence type="ECO:0000256" key="2">
    <source>
        <dbReference type="ARBA" id="ARBA00009233"/>
    </source>
</evidence>
<dbReference type="PIRSF" id="PIRSF000094">
    <property type="entry name" value="Enoyl-ACP_rdct"/>
    <property type="match status" value="1"/>
</dbReference>
<dbReference type="EC" id="1.3.1.9" evidence="8"/>
<keyword evidence="8 10" id="KW-0520">NAD</keyword>
<keyword evidence="7 8" id="KW-0275">Fatty acid biosynthesis</keyword>
<dbReference type="EMBL" id="JACHGN010000012">
    <property type="protein sequence ID" value="MBB5135869.1"/>
    <property type="molecule type" value="Genomic_DNA"/>
</dbReference>
<feature type="binding site" evidence="10">
    <location>
        <position position="13"/>
    </location>
    <ligand>
        <name>NAD(+)</name>
        <dbReference type="ChEBI" id="CHEBI:57540"/>
    </ligand>
</feature>
<comment type="catalytic activity">
    <reaction evidence="8">
        <text>a 2,3-saturated acyl-[ACP] + NAD(+) = a (2E)-enoyl-[ACP] + NADH + H(+)</text>
        <dbReference type="Rhea" id="RHEA:10240"/>
        <dbReference type="Rhea" id="RHEA-COMP:9925"/>
        <dbReference type="Rhea" id="RHEA-COMP:9926"/>
        <dbReference type="ChEBI" id="CHEBI:15378"/>
        <dbReference type="ChEBI" id="CHEBI:57540"/>
        <dbReference type="ChEBI" id="CHEBI:57945"/>
        <dbReference type="ChEBI" id="CHEBI:78784"/>
        <dbReference type="ChEBI" id="CHEBI:78785"/>
        <dbReference type="EC" id="1.3.1.9"/>
    </reaction>
</comment>
<keyword evidence="12" id="KW-1185">Reference proteome</keyword>
<evidence type="ECO:0000256" key="9">
    <source>
        <dbReference type="PIRSR" id="PIRSR000094-2"/>
    </source>
</evidence>
<dbReference type="Proteomes" id="UP000578449">
    <property type="component" value="Unassembled WGS sequence"/>
</dbReference>
<feature type="binding site" evidence="10">
    <location>
        <position position="160"/>
    </location>
    <ligand>
        <name>NAD(+)</name>
        <dbReference type="ChEBI" id="CHEBI:57540"/>
    </ligand>
</feature>
<dbReference type="InterPro" id="IPR002347">
    <property type="entry name" value="SDR_fam"/>
</dbReference>
<protein>
    <recommendedName>
        <fullName evidence="8">Enoyl-[acyl-carrier-protein] reductase [NADH]</fullName>
        <ecNumber evidence="8">1.3.1.9</ecNumber>
    </recommendedName>
</protein>
<dbReference type="SUPFAM" id="SSF51735">
    <property type="entry name" value="NAD(P)-binding Rossmann-fold domains"/>
    <property type="match status" value="1"/>
</dbReference>
<keyword evidence="3 8" id="KW-0444">Lipid biosynthesis</keyword>
<comment type="pathway">
    <text evidence="1">Lipid metabolism.</text>
</comment>
<dbReference type="AlphaFoldDB" id="A0A840PA35"/>
<reference evidence="11 12" key="1">
    <citation type="submission" date="2020-08" db="EMBL/GenBank/DDBJ databases">
        <title>Genomic Encyclopedia of Type Strains, Phase IV (KMG-IV): sequencing the most valuable type-strain genomes for metagenomic binning, comparative biology and taxonomic classification.</title>
        <authorList>
            <person name="Goeker M."/>
        </authorList>
    </citation>
    <scope>NUCLEOTIDE SEQUENCE [LARGE SCALE GENOMIC DNA]</scope>
    <source>
        <strain evidence="11 12">DSM 45615</strain>
    </source>
</reference>
<comment type="caution">
    <text evidence="11">The sequence shown here is derived from an EMBL/GenBank/DDBJ whole genome shotgun (WGS) entry which is preliminary data.</text>
</comment>
<feature type="binding site" evidence="10">
    <location>
        <position position="91"/>
    </location>
    <ligand>
        <name>NAD(+)</name>
        <dbReference type="ChEBI" id="CHEBI:57540"/>
    </ligand>
</feature>
<sequence>MGLLEGKRILVTGVLTDSSIAFSTAKIAQEQGARIVLTGFGRLSLVERIAKRLPETPPVVELDVQNQEHLDTLADRVGEHLDGIDGVVHSIAFAPQTALGGNFLNTSWEDVATAVQISTFSLKSVAVACLPLMKEGGAIVGLDFDASRAWPVYDWMGVAKAGLESVSRYLARDLAQHGIRVNLVAAGPLRTMAAKSIPGFAEFENSWPERAPLGWDLSDTVPTAKACVALLSDWFPATTGEIVHVDGGAHAVG</sequence>
<dbReference type="UniPathway" id="UPA00915"/>
<dbReference type="RefSeq" id="WP_185052789.1">
    <property type="nucleotide sequence ID" value="NZ_BAABIX010000024.1"/>
</dbReference>
<dbReference type="InterPro" id="IPR036291">
    <property type="entry name" value="NAD(P)-bd_dom_sf"/>
</dbReference>
<dbReference type="GO" id="GO:0006633">
    <property type="term" value="P:fatty acid biosynthetic process"/>
    <property type="evidence" value="ECO:0007669"/>
    <property type="project" value="UniProtKB-KW"/>
</dbReference>
<dbReference type="PANTHER" id="PTHR43159">
    <property type="entry name" value="ENOYL-[ACYL-CARRIER-PROTEIN] REDUCTASE"/>
    <property type="match status" value="1"/>
</dbReference>
<dbReference type="NCBIfam" id="NF005908">
    <property type="entry name" value="PRK07889.1"/>
    <property type="match status" value="1"/>
</dbReference>
<dbReference type="CDD" id="cd05372">
    <property type="entry name" value="ENR_SDR"/>
    <property type="match status" value="1"/>
</dbReference>
<evidence type="ECO:0000313" key="12">
    <source>
        <dbReference type="Proteomes" id="UP000578449"/>
    </source>
</evidence>
<evidence type="ECO:0000256" key="8">
    <source>
        <dbReference type="PIRNR" id="PIRNR000094"/>
    </source>
</evidence>
<dbReference type="PANTHER" id="PTHR43159:SF2">
    <property type="entry name" value="ENOYL-[ACYL-CARRIER-PROTEIN] REDUCTASE [NADH], CHLOROPLASTIC"/>
    <property type="match status" value="1"/>
</dbReference>
<evidence type="ECO:0000256" key="5">
    <source>
        <dbReference type="ARBA" id="ARBA00023002"/>
    </source>
</evidence>
<evidence type="ECO:0000256" key="10">
    <source>
        <dbReference type="PIRSR" id="PIRSR000094-3"/>
    </source>
</evidence>
<keyword evidence="6" id="KW-0443">Lipid metabolism</keyword>
<feature type="binding site" evidence="9">
    <location>
        <position position="94"/>
    </location>
    <ligand>
        <name>substrate</name>
    </ligand>
</feature>
<keyword evidence="4" id="KW-0276">Fatty acid metabolism</keyword>
<name>A0A840PA35_9ACTN</name>
<gene>
    <name evidence="11" type="ORF">HNP84_005613</name>
</gene>
<dbReference type="InterPro" id="IPR014358">
    <property type="entry name" value="Enoyl-ACP_Rdtase_NADH"/>
</dbReference>
<evidence type="ECO:0000256" key="7">
    <source>
        <dbReference type="ARBA" id="ARBA00023160"/>
    </source>
</evidence>
<dbReference type="Gene3D" id="3.40.50.720">
    <property type="entry name" value="NAD(P)-binding Rossmann-like Domain"/>
    <property type="match status" value="1"/>
</dbReference>
<evidence type="ECO:0000256" key="1">
    <source>
        <dbReference type="ARBA" id="ARBA00005189"/>
    </source>
</evidence>
<dbReference type="Pfam" id="PF13561">
    <property type="entry name" value="adh_short_C2"/>
    <property type="match status" value="1"/>
</dbReference>
<accession>A0A840PA35</accession>
<dbReference type="PRINTS" id="PR00081">
    <property type="entry name" value="GDHRDH"/>
</dbReference>
<feature type="binding site" evidence="10">
    <location>
        <begin position="19"/>
        <end position="20"/>
    </location>
    <ligand>
        <name>NAD(+)</name>
        <dbReference type="ChEBI" id="CHEBI:57540"/>
    </ligand>
</feature>
<proteinExistence type="inferred from homology"/>
<feature type="binding site" evidence="10">
    <location>
        <begin position="63"/>
        <end position="64"/>
    </location>
    <ligand>
        <name>NAD(+)</name>
        <dbReference type="ChEBI" id="CHEBI:57540"/>
    </ligand>
</feature>
<comment type="similarity">
    <text evidence="2 8">Belongs to the short-chain dehydrogenases/reductases (SDR) family. FabI subfamily.</text>
</comment>
<evidence type="ECO:0000256" key="6">
    <source>
        <dbReference type="ARBA" id="ARBA00023098"/>
    </source>
</evidence>
<evidence type="ECO:0000256" key="3">
    <source>
        <dbReference type="ARBA" id="ARBA00022516"/>
    </source>
</evidence>
<evidence type="ECO:0000256" key="4">
    <source>
        <dbReference type="ARBA" id="ARBA00022832"/>
    </source>
</evidence>
<dbReference type="GO" id="GO:0004318">
    <property type="term" value="F:enoyl-[acyl-carrier-protein] reductase (NADH) activity"/>
    <property type="evidence" value="ECO:0007669"/>
    <property type="project" value="UniProtKB-EC"/>
</dbReference>
<keyword evidence="5 8" id="KW-0560">Oxidoreductase</keyword>
<organism evidence="11 12">
    <name type="scientific">Thermocatellispora tengchongensis</name>
    <dbReference type="NCBI Taxonomy" id="1073253"/>
    <lineage>
        <taxon>Bacteria</taxon>
        <taxon>Bacillati</taxon>
        <taxon>Actinomycetota</taxon>
        <taxon>Actinomycetes</taxon>
        <taxon>Streptosporangiales</taxon>
        <taxon>Streptosporangiaceae</taxon>
        <taxon>Thermocatellispora</taxon>
    </lineage>
</organism>